<evidence type="ECO:0008006" key="4">
    <source>
        <dbReference type="Google" id="ProtNLM"/>
    </source>
</evidence>
<feature type="transmembrane region" description="Helical" evidence="1">
    <location>
        <begin position="46"/>
        <end position="67"/>
    </location>
</feature>
<keyword evidence="1" id="KW-0812">Transmembrane</keyword>
<feature type="transmembrane region" description="Helical" evidence="1">
    <location>
        <begin position="159"/>
        <end position="176"/>
    </location>
</feature>
<feature type="transmembrane region" description="Helical" evidence="1">
    <location>
        <begin position="96"/>
        <end position="114"/>
    </location>
</feature>
<comment type="caution">
    <text evidence="2">The sequence shown here is derived from an EMBL/GenBank/DDBJ whole genome shotgun (WGS) entry which is preliminary data.</text>
</comment>
<dbReference type="SUPFAM" id="SSF103473">
    <property type="entry name" value="MFS general substrate transporter"/>
    <property type="match status" value="1"/>
</dbReference>
<feature type="transmembrane region" description="Helical" evidence="1">
    <location>
        <begin position="12"/>
        <end position="34"/>
    </location>
</feature>
<feature type="transmembrane region" description="Helical" evidence="1">
    <location>
        <begin position="126"/>
        <end position="147"/>
    </location>
</feature>
<feature type="transmembrane region" description="Helical" evidence="1">
    <location>
        <begin position="234"/>
        <end position="253"/>
    </location>
</feature>
<protein>
    <recommendedName>
        <fullName evidence="4">MFS transporter</fullName>
    </recommendedName>
</protein>
<dbReference type="Proteomes" id="UP001595828">
    <property type="component" value="Unassembled WGS sequence"/>
</dbReference>
<gene>
    <name evidence="2" type="ORF">ACFO0A_06290</name>
</gene>
<feature type="transmembrane region" description="Helical" evidence="1">
    <location>
        <begin position="350"/>
        <end position="371"/>
    </location>
</feature>
<proteinExistence type="predicted"/>
<evidence type="ECO:0000313" key="2">
    <source>
        <dbReference type="EMBL" id="MFC4294666.1"/>
    </source>
</evidence>
<feature type="transmembrane region" description="Helical" evidence="1">
    <location>
        <begin position="197"/>
        <end position="222"/>
    </location>
</feature>
<organism evidence="2 3">
    <name type="scientific">Novosphingobium tardum</name>
    <dbReference type="NCBI Taxonomy" id="1538021"/>
    <lineage>
        <taxon>Bacteria</taxon>
        <taxon>Pseudomonadati</taxon>
        <taxon>Pseudomonadota</taxon>
        <taxon>Alphaproteobacteria</taxon>
        <taxon>Sphingomonadales</taxon>
        <taxon>Sphingomonadaceae</taxon>
        <taxon>Novosphingobium</taxon>
    </lineage>
</organism>
<feature type="transmembrane region" description="Helical" evidence="1">
    <location>
        <begin position="323"/>
        <end position="344"/>
    </location>
</feature>
<accession>A0ABV8RMS0</accession>
<keyword evidence="3" id="KW-1185">Reference proteome</keyword>
<dbReference type="InterPro" id="IPR036259">
    <property type="entry name" value="MFS_trans_sf"/>
</dbReference>
<feature type="transmembrane region" description="Helical" evidence="1">
    <location>
        <begin position="72"/>
        <end position="90"/>
    </location>
</feature>
<dbReference type="RefSeq" id="WP_379538112.1">
    <property type="nucleotide sequence ID" value="NZ_JBHSDR010000003.1"/>
</dbReference>
<evidence type="ECO:0000256" key="1">
    <source>
        <dbReference type="SAM" id="Phobius"/>
    </source>
</evidence>
<evidence type="ECO:0000313" key="3">
    <source>
        <dbReference type="Proteomes" id="UP001595828"/>
    </source>
</evidence>
<dbReference type="EMBL" id="JBHSDR010000003">
    <property type="protein sequence ID" value="MFC4294666.1"/>
    <property type="molecule type" value="Genomic_DNA"/>
</dbReference>
<dbReference type="Gene3D" id="1.20.1250.20">
    <property type="entry name" value="MFS general substrate transporter like domains"/>
    <property type="match status" value="1"/>
</dbReference>
<feature type="transmembrane region" description="Helical" evidence="1">
    <location>
        <begin position="265"/>
        <end position="284"/>
    </location>
</feature>
<keyword evidence="1" id="KW-1133">Transmembrane helix</keyword>
<keyword evidence="1" id="KW-0472">Membrane</keyword>
<name>A0ABV8RMS0_9SPHN</name>
<sequence>MNLSWINRQLMVALAIGSIGLVVFGVQPLLYGAYVNEGRVTEGGLGLLAAVEIAAIALSSGLGITLIKRVPVWQVVALGITLMFAGNLLPESFSLYFARGMAGVGGGLLVALAAQSIATRHNVNAASGAFLFFQSLTQFFILQWFSIGTHFAGSIQIERILAGLALAMFLLLPLLPKGGEADYPLQEALTNGTRMPASGLFSLVAAGLFQGSAVGLWAYLGLWLQSRGVPADSIAPALTASMVGQMAGALIAAALGHRAHSTSQVVVAAVVLLATVGGFVVFGGTGPAGWLLVVAFGVAWMVATPTLAGFVRDVDTTRRSLPYLSTAQLLGAASLPTLVGLMVSDIGLDGVMLTCGIGTVVSIIAVTAAYLSRPRQVVPGGS</sequence>
<reference evidence="3" key="1">
    <citation type="journal article" date="2019" name="Int. J. Syst. Evol. Microbiol.">
        <title>The Global Catalogue of Microorganisms (GCM) 10K type strain sequencing project: providing services to taxonomists for standard genome sequencing and annotation.</title>
        <authorList>
            <consortium name="The Broad Institute Genomics Platform"/>
            <consortium name="The Broad Institute Genome Sequencing Center for Infectious Disease"/>
            <person name="Wu L."/>
            <person name="Ma J."/>
        </authorList>
    </citation>
    <scope>NUCLEOTIDE SEQUENCE [LARGE SCALE GENOMIC DNA]</scope>
    <source>
        <strain evidence="3">CGMCC 1.12989</strain>
    </source>
</reference>
<feature type="transmembrane region" description="Helical" evidence="1">
    <location>
        <begin position="290"/>
        <end position="311"/>
    </location>
</feature>